<evidence type="ECO:0000313" key="5">
    <source>
        <dbReference type="Proteomes" id="UP000318626"/>
    </source>
</evidence>
<dbReference type="KEGG" id="bvo:Pan97_34080"/>
<reference evidence="5" key="1">
    <citation type="submission" date="2019-02" db="EMBL/GenBank/DDBJ databases">
        <title>Deep-cultivation of Planctomycetes and their phenomic and genomic characterization uncovers novel biology.</title>
        <authorList>
            <person name="Wiegand S."/>
            <person name="Jogler M."/>
            <person name="Boedeker C."/>
            <person name="Pinto D."/>
            <person name="Vollmers J."/>
            <person name="Rivas-Marin E."/>
            <person name="Kohn T."/>
            <person name="Peeters S.H."/>
            <person name="Heuer A."/>
            <person name="Rast P."/>
            <person name="Oberbeckmann S."/>
            <person name="Bunk B."/>
            <person name="Jeske O."/>
            <person name="Meyerdierks A."/>
            <person name="Storesund J.E."/>
            <person name="Kallscheuer N."/>
            <person name="Luecker S."/>
            <person name="Lage O.M."/>
            <person name="Pohl T."/>
            <person name="Merkel B.J."/>
            <person name="Hornburger P."/>
            <person name="Mueller R.-W."/>
            <person name="Bruemmer F."/>
            <person name="Labrenz M."/>
            <person name="Spormann A.M."/>
            <person name="Op den Camp H."/>
            <person name="Overmann J."/>
            <person name="Amann R."/>
            <person name="Jetten M.S.M."/>
            <person name="Mascher T."/>
            <person name="Medema M.H."/>
            <person name="Devos D.P."/>
            <person name="Kaster A.-K."/>
            <person name="Ovreas L."/>
            <person name="Rohde M."/>
            <person name="Galperin M.Y."/>
            <person name="Jogler C."/>
        </authorList>
    </citation>
    <scope>NUCLEOTIDE SEQUENCE [LARGE SCALE GENOMIC DNA]</scope>
    <source>
        <strain evidence="5">Pan97</strain>
    </source>
</reference>
<dbReference type="PANTHER" id="PTHR43489">
    <property type="entry name" value="ISOMERASE"/>
    <property type="match status" value="1"/>
</dbReference>
<keyword evidence="5" id="KW-1185">Reference proteome</keyword>
<dbReference type="InterPro" id="IPR006311">
    <property type="entry name" value="TAT_signal"/>
</dbReference>
<dbReference type="EMBL" id="CP036289">
    <property type="protein sequence ID" value="QDU76360.1"/>
    <property type="molecule type" value="Genomic_DNA"/>
</dbReference>
<dbReference type="InterPro" id="IPR036237">
    <property type="entry name" value="Xyl_isomerase-like_sf"/>
</dbReference>
<dbReference type="PROSITE" id="PS51318">
    <property type="entry name" value="TAT"/>
    <property type="match status" value="1"/>
</dbReference>
<dbReference type="InterPro" id="IPR050417">
    <property type="entry name" value="Sugar_Epim/Isomerase"/>
</dbReference>
<feature type="chain" id="PRO_5022028746" evidence="2">
    <location>
        <begin position="34"/>
        <end position="308"/>
    </location>
</feature>
<protein>
    <submittedName>
        <fullName evidence="4">Hydroxypyruvate isomerase</fullName>
        <ecNumber evidence="4">5.3.1.22</ecNumber>
    </submittedName>
</protein>
<feature type="signal peptide" evidence="2">
    <location>
        <begin position="1"/>
        <end position="33"/>
    </location>
</feature>
<dbReference type="PANTHER" id="PTHR43489:SF3">
    <property type="entry name" value="XYLOSE ISOMERASE DOMAIN PROTEIN TIM BARREL"/>
    <property type="match status" value="1"/>
</dbReference>
<dbReference type="EC" id="5.3.1.22" evidence="4"/>
<sequence length="308" mass="34191" precursor="true">MPQDKTRLSRRDLIKSAVGTSVAGLVMASTVQAAGPSTETKVPAEDFKATGRNIKQSVMAWCFNPMPMETFIPACAKMGLQAMEGLDVNWYPLMKEHGLKVSLCSGHGFKDGPVNPDNHAMCTEKLKGAIDTAVKWNCPSVITFTGMSEKGIGFEQGTKNCVDFWKSVIPYAEENNVQLVLEHLNSRDDSHPMKGHPGYFGDDVDHCLDMIKQVDSPKMKLLFDFYHVQVMNGDVIRRFRQSLPYIGHIHTAGNPGRGELDETQEMNYTAIIKAVAESDYDGYVVQEYIPTWDDKLASLRHGVALCDV</sequence>
<dbReference type="Pfam" id="PF01261">
    <property type="entry name" value="AP_endonuc_2"/>
    <property type="match status" value="1"/>
</dbReference>
<evidence type="ECO:0000259" key="3">
    <source>
        <dbReference type="Pfam" id="PF01261"/>
    </source>
</evidence>
<accession>A0A518CAY9</accession>
<evidence type="ECO:0000256" key="1">
    <source>
        <dbReference type="ARBA" id="ARBA00023235"/>
    </source>
</evidence>
<dbReference type="GO" id="GO:0008903">
    <property type="term" value="F:hydroxypyruvate isomerase activity"/>
    <property type="evidence" value="ECO:0007669"/>
    <property type="project" value="UniProtKB-EC"/>
</dbReference>
<keyword evidence="4" id="KW-0670">Pyruvate</keyword>
<dbReference type="AlphaFoldDB" id="A0A518CAY9"/>
<dbReference type="SUPFAM" id="SSF51658">
    <property type="entry name" value="Xylose isomerase-like"/>
    <property type="match status" value="1"/>
</dbReference>
<evidence type="ECO:0000256" key="2">
    <source>
        <dbReference type="SAM" id="SignalP"/>
    </source>
</evidence>
<gene>
    <name evidence="4" type="primary">hyi</name>
    <name evidence="4" type="ORF">Pan97_34080</name>
</gene>
<dbReference type="InterPro" id="IPR013022">
    <property type="entry name" value="Xyl_isomerase-like_TIM-brl"/>
</dbReference>
<dbReference type="Gene3D" id="3.20.20.150">
    <property type="entry name" value="Divalent-metal-dependent TIM barrel enzymes"/>
    <property type="match status" value="1"/>
</dbReference>
<dbReference type="RefSeq" id="WP_196782124.1">
    <property type="nucleotide sequence ID" value="NZ_CP036289.1"/>
</dbReference>
<keyword evidence="2" id="KW-0732">Signal</keyword>
<dbReference type="Proteomes" id="UP000318626">
    <property type="component" value="Chromosome"/>
</dbReference>
<feature type="domain" description="Xylose isomerase-like TIM barrel" evidence="3">
    <location>
        <begin position="93"/>
        <end position="290"/>
    </location>
</feature>
<evidence type="ECO:0000313" key="4">
    <source>
        <dbReference type="EMBL" id="QDU76360.1"/>
    </source>
</evidence>
<keyword evidence="1 4" id="KW-0413">Isomerase</keyword>
<name>A0A518CAY9_9BACT</name>
<proteinExistence type="predicted"/>
<organism evidence="4 5">
    <name type="scientific">Bremerella volcania</name>
    <dbReference type="NCBI Taxonomy" id="2527984"/>
    <lineage>
        <taxon>Bacteria</taxon>
        <taxon>Pseudomonadati</taxon>
        <taxon>Planctomycetota</taxon>
        <taxon>Planctomycetia</taxon>
        <taxon>Pirellulales</taxon>
        <taxon>Pirellulaceae</taxon>
        <taxon>Bremerella</taxon>
    </lineage>
</organism>